<dbReference type="Gene3D" id="1.10.510.10">
    <property type="entry name" value="Transferase(Phosphotransferase) domain 1"/>
    <property type="match status" value="1"/>
</dbReference>
<dbReference type="EMBL" id="CP014671">
    <property type="protein sequence ID" value="ANX05069.1"/>
    <property type="molecule type" value="Genomic_DNA"/>
</dbReference>
<dbReference type="OrthoDB" id="8532943at2"/>
<dbReference type="Proteomes" id="UP000092952">
    <property type="component" value="Chromosome"/>
</dbReference>
<sequence length="459" mass="51691">MTSLPALPSRIAVPELGFLHCDRALRTLPGRRWTLAGTLERDQRPVVAKLFLAGRQARRHFEREWHGFEALHRRGIAAPDVLYAGALDEPPGWLVLTAWLPGTGADALAEAALPAVLRAVASHHAAGVEQRDAHLANFLVRSGVAFTLDGAGIRTSAQPLPARRALGNLALWLAQFPPAVDERMGEWCALYGAIARPLPRDDLQRQVERARCRREARHMDKALRSCTAFEARRTLRRLQVLDRRDDTPAMRAWLAAPDAPLESLSADWLKRGNSASVVRVDIDGRPRVIKRYNLKTFGHWLRRCWRPSRAWHSWRNAQRLVLWGLPTPRPVALLESRFGWLRGRAFYLSEHVPGEPLGAALAAADPGRREALLDRLCALLRDLRRLNLSHGDLKATNLLVDQDDNLMLLDLDALRRHRRRLAFERAFARDLARLRANWADWPALLTELDQALTDAGLAP</sequence>
<evidence type="ECO:0000313" key="1">
    <source>
        <dbReference type="EMBL" id="ANX05069.1"/>
    </source>
</evidence>
<dbReference type="InterPro" id="IPR008271">
    <property type="entry name" value="Ser/Thr_kinase_AS"/>
</dbReference>
<dbReference type="InParanoid" id="A0A1B1YWE7"/>
<keyword evidence="2" id="KW-1185">Reference proteome</keyword>
<reference evidence="2" key="1">
    <citation type="submission" date="2016-03" db="EMBL/GenBank/DDBJ databases">
        <title>Complete genome sequence of Solimmundus cernigliae, representing a novel lineage of polycyclic aromatic hydrocarbon degraders within the Gammaproteobacteria.</title>
        <authorList>
            <person name="Singleton D.R."/>
            <person name="Dickey A.N."/>
            <person name="Scholl E.H."/>
            <person name="Wright F.A."/>
            <person name="Aitken M.D."/>
        </authorList>
    </citation>
    <scope>NUCLEOTIDE SEQUENCE [LARGE SCALE GENOMIC DNA]</scope>
    <source>
        <strain evidence="2">TR3.2</strain>
    </source>
</reference>
<dbReference type="RefSeq" id="WP_068806515.1">
    <property type="nucleotide sequence ID" value="NZ_CP014671.1"/>
</dbReference>
<dbReference type="InterPro" id="IPR011009">
    <property type="entry name" value="Kinase-like_dom_sf"/>
</dbReference>
<protein>
    <submittedName>
        <fullName evidence="1">Uncharacterized protein</fullName>
    </submittedName>
</protein>
<accession>A0A1B1YWE7</accession>
<dbReference type="Pfam" id="PF06293">
    <property type="entry name" value="Kdo"/>
    <property type="match status" value="1"/>
</dbReference>
<dbReference type="AlphaFoldDB" id="A0A1B1YWE7"/>
<evidence type="ECO:0000313" key="2">
    <source>
        <dbReference type="Proteomes" id="UP000092952"/>
    </source>
</evidence>
<dbReference type="STRING" id="1810504.PG2T_13385"/>
<dbReference type="GO" id="GO:0004672">
    <property type="term" value="F:protein kinase activity"/>
    <property type="evidence" value="ECO:0007669"/>
    <property type="project" value="InterPro"/>
</dbReference>
<proteinExistence type="predicted"/>
<gene>
    <name evidence="1" type="ORF">PG2T_13385</name>
</gene>
<dbReference type="KEGG" id="gbi:PG2T_13385"/>
<dbReference type="PROSITE" id="PS00108">
    <property type="entry name" value="PROTEIN_KINASE_ST"/>
    <property type="match status" value="1"/>
</dbReference>
<organism evidence="1 2">
    <name type="scientific">Immundisolibacter cernigliae</name>
    <dbReference type="NCBI Taxonomy" id="1810504"/>
    <lineage>
        <taxon>Bacteria</taxon>
        <taxon>Pseudomonadati</taxon>
        <taxon>Pseudomonadota</taxon>
        <taxon>Gammaproteobacteria</taxon>
        <taxon>Immundisolibacterales</taxon>
        <taxon>Immundisolibacteraceae</taxon>
        <taxon>Immundisolibacter</taxon>
    </lineage>
</organism>
<name>A0A1B1YWE7_9GAMM</name>
<dbReference type="SUPFAM" id="SSF56112">
    <property type="entry name" value="Protein kinase-like (PK-like)"/>
    <property type="match status" value="2"/>
</dbReference>